<evidence type="ECO:0000256" key="2">
    <source>
        <dbReference type="ARBA" id="ARBA00022475"/>
    </source>
</evidence>
<dbReference type="EMBL" id="FQVY01000001">
    <property type="protein sequence ID" value="SHF87114.1"/>
    <property type="molecule type" value="Genomic_DNA"/>
</dbReference>
<sequence>MGSKSKRQSFLEGAVILAVSTIVVKAIGALFKVPLMNLLGGTGMAYFMTAYEIFNPIYALSIAGFPAAVSRLVSESAAQRRYRDARKIVRLSVWLFLAVGGVGFCLLFFGSGLLCRLVGNPDARLAVAMLAPSLLFGCVTSAVRGYYQGMRNMIPTAVSQVVEAVAKLVLGIGLCYGTFVYALQGYADTGAVFGRPAANLAAAKELAMPYAAAGAILGVALSTLASAVYLGCKYKFGRETISPAAMRAAPRSESARSIARRLAKIALPVCLGTFAVSLTSVIDLFSVMNSLEAAAASGADLINRMYGLSLPAGQIPAFLYGAYSGIGVTLYNLIPALTATFATSALPAVTAAYVSGGGEPLKKGVRSVFRMTSVLCIPAGLGLAALSRPILELLYAGRPQEIAAVAPSLTMLGLAGALLGYTAPVYSMLQGVGRAEVPVKLMGVGALIKLGCNLLLCRLPQYNLKGAALGTLLCYLFIAAAALVILTRQVGFSLGWGRSFFGPLLGGVLCAVGARLSCPLFARLGLGRMAALPAILLGAAIYLVTLLCTGSLEEGDLLALPGGKKLVPRLARWGLL</sequence>
<dbReference type="CDD" id="cd13124">
    <property type="entry name" value="MATE_SpoVB_like"/>
    <property type="match status" value="1"/>
</dbReference>
<dbReference type="InterPro" id="IPR002797">
    <property type="entry name" value="Polysacc_synth"/>
</dbReference>
<reference evidence="7 10" key="3">
    <citation type="journal article" date="2019" name="Nat. Med.">
        <title>A library of human gut bacterial isolates paired with longitudinal multiomics data enables mechanistic microbiome research.</title>
        <authorList>
            <person name="Poyet M."/>
            <person name="Groussin M."/>
            <person name="Gibbons S.M."/>
            <person name="Avila-Pacheco J."/>
            <person name="Jiang X."/>
            <person name="Kearney S.M."/>
            <person name="Perrotta A.R."/>
            <person name="Berdy B."/>
            <person name="Zhao S."/>
            <person name="Lieberman T.D."/>
            <person name="Swanson P.K."/>
            <person name="Smith M."/>
            <person name="Roesemann S."/>
            <person name="Alexander J.E."/>
            <person name="Rich S.A."/>
            <person name="Livny J."/>
            <person name="Vlamakis H."/>
            <person name="Clish C."/>
            <person name="Bullock K."/>
            <person name="Deik A."/>
            <person name="Scott J."/>
            <person name="Pierce K.A."/>
            <person name="Xavier R.J."/>
            <person name="Alm E.J."/>
        </authorList>
    </citation>
    <scope>NUCLEOTIDE SEQUENCE [LARGE SCALE GENOMIC DNA]</scope>
    <source>
        <strain evidence="7 10">BIOML-A2</strain>
    </source>
</reference>
<feature type="transmembrane region" description="Helical" evidence="6">
    <location>
        <begin position="94"/>
        <end position="119"/>
    </location>
</feature>
<evidence type="ECO:0000256" key="5">
    <source>
        <dbReference type="ARBA" id="ARBA00023136"/>
    </source>
</evidence>
<feature type="transmembrane region" description="Helical" evidence="6">
    <location>
        <begin position="499"/>
        <end position="518"/>
    </location>
</feature>
<reference evidence="9" key="2">
    <citation type="submission" date="2016-11" db="EMBL/GenBank/DDBJ databases">
        <authorList>
            <person name="Jaros S."/>
            <person name="Januszkiewicz K."/>
            <person name="Wedrychowicz H."/>
        </authorList>
    </citation>
    <scope>NUCLEOTIDE SEQUENCE [LARGE SCALE GENOMIC DNA]</scope>
    <source>
        <strain evidence="9">DSM 4029</strain>
    </source>
</reference>
<evidence type="ECO:0000313" key="10">
    <source>
        <dbReference type="Proteomes" id="UP000474718"/>
    </source>
</evidence>
<feature type="transmembrane region" description="Helical" evidence="6">
    <location>
        <begin position="368"/>
        <end position="390"/>
    </location>
</feature>
<feature type="transmembrane region" description="Helical" evidence="6">
    <location>
        <begin position="125"/>
        <end position="147"/>
    </location>
</feature>
<comment type="caution">
    <text evidence="8">The sequence shown here is derived from an EMBL/GenBank/DDBJ whole genome shotgun (WGS) entry which is preliminary data.</text>
</comment>
<evidence type="ECO:0000313" key="7">
    <source>
        <dbReference type="EMBL" id="MZL68413.1"/>
    </source>
</evidence>
<feature type="transmembrane region" description="Helical" evidence="6">
    <location>
        <begin position="441"/>
        <end position="459"/>
    </location>
</feature>
<dbReference type="InterPro" id="IPR024923">
    <property type="entry name" value="PG_synth_SpoVB"/>
</dbReference>
<name>A0AAQ1RVG6_9FIRM</name>
<evidence type="ECO:0000313" key="9">
    <source>
        <dbReference type="Proteomes" id="UP000184089"/>
    </source>
</evidence>
<dbReference type="GO" id="GO:0005886">
    <property type="term" value="C:plasma membrane"/>
    <property type="evidence" value="ECO:0007669"/>
    <property type="project" value="UniProtKB-SubCell"/>
</dbReference>
<dbReference type="Proteomes" id="UP000474718">
    <property type="component" value="Unassembled WGS sequence"/>
</dbReference>
<feature type="transmembrane region" description="Helical" evidence="6">
    <location>
        <begin position="530"/>
        <end position="552"/>
    </location>
</feature>
<dbReference type="AlphaFoldDB" id="A0AAQ1RVG6"/>
<dbReference type="Proteomes" id="UP000184089">
    <property type="component" value="Unassembled WGS sequence"/>
</dbReference>
<evidence type="ECO:0000256" key="4">
    <source>
        <dbReference type="ARBA" id="ARBA00022989"/>
    </source>
</evidence>
<feature type="transmembrane region" description="Helical" evidence="6">
    <location>
        <begin position="265"/>
        <end position="285"/>
    </location>
</feature>
<feature type="transmembrane region" description="Helical" evidence="6">
    <location>
        <begin position="402"/>
        <end position="421"/>
    </location>
</feature>
<proteinExistence type="predicted"/>
<feature type="transmembrane region" description="Helical" evidence="6">
    <location>
        <begin position="12"/>
        <end position="33"/>
    </location>
</feature>
<keyword evidence="10" id="KW-1185">Reference proteome</keyword>
<dbReference type="PIRSF" id="PIRSF038958">
    <property type="entry name" value="PG_synth_SpoVB"/>
    <property type="match status" value="1"/>
</dbReference>
<dbReference type="Pfam" id="PF01943">
    <property type="entry name" value="Polysacc_synt"/>
    <property type="match status" value="1"/>
</dbReference>
<feature type="transmembrane region" description="Helical" evidence="6">
    <location>
        <begin position="168"/>
        <end position="187"/>
    </location>
</feature>
<evidence type="ECO:0000256" key="6">
    <source>
        <dbReference type="SAM" id="Phobius"/>
    </source>
</evidence>
<reference evidence="8" key="1">
    <citation type="submission" date="2016-11" db="EMBL/GenBank/DDBJ databases">
        <authorList>
            <person name="Varghese N."/>
            <person name="Submissions S."/>
        </authorList>
    </citation>
    <scope>NUCLEOTIDE SEQUENCE</scope>
    <source>
        <strain evidence="8">DSM 4029</strain>
    </source>
</reference>
<feature type="transmembrane region" description="Helical" evidence="6">
    <location>
        <begin position="330"/>
        <end position="356"/>
    </location>
</feature>
<comment type="subcellular location">
    <subcellularLocation>
        <location evidence="1">Cell membrane</location>
        <topology evidence="1">Multi-pass membrane protein</topology>
    </subcellularLocation>
</comment>
<keyword evidence="2" id="KW-1003">Cell membrane</keyword>
<evidence type="ECO:0000256" key="1">
    <source>
        <dbReference type="ARBA" id="ARBA00004651"/>
    </source>
</evidence>
<keyword evidence="3 6" id="KW-0812">Transmembrane</keyword>
<organism evidence="8 9">
    <name type="scientific">Bittarella massiliensis</name>
    <name type="common">ex Durand et al. 2017</name>
    <dbReference type="NCBI Taxonomy" id="1720313"/>
    <lineage>
        <taxon>Bacteria</taxon>
        <taxon>Bacillati</taxon>
        <taxon>Bacillota</taxon>
        <taxon>Clostridia</taxon>
        <taxon>Eubacteriales</taxon>
        <taxon>Oscillospiraceae</taxon>
        <taxon>Bittarella (ex Durand et al. 2017)</taxon>
    </lineage>
</organism>
<feature type="transmembrane region" description="Helical" evidence="6">
    <location>
        <begin position="53"/>
        <end position="73"/>
    </location>
</feature>
<feature type="transmembrane region" description="Helical" evidence="6">
    <location>
        <begin position="207"/>
        <end position="230"/>
    </location>
</feature>
<dbReference type="EMBL" id="WWVX01000001">
    <property type="protein sequence ID" value="MZL68413.1"/>
    <property type="molecule type" value="Genomic_DNA"/>
</dbReference>
<feature type="transmembrane region" description="Helical" evidence="6">
    <location>
        <begin position="305"/>
        <end position="323"/>
    </location>
</feature>
<keyword evidence="4 6" id="KW-1133">Transmembrane helix</keyword>
<dbReference type="RefSeq" id="WP_044992316.1">
    <property type="nucleotide sequence ID" value="NZ_FQVY01000001.1"/>
</dbReference>
<evidence type="ECO:0000256" key="3">
    <source>
        <dbReference type="ARBA" id="ARBA00022692"/>
    </source>
</evidence>
<dbReference type="PANTHER" id="PTHR30250">
    <property type="entry name" value="PST FAMILY PREDICTED COLANIC ACID TRANSPORTER"/>
    <property type="match status" value="1"/>
</dbReference>
<gene>
    <name evidence="7" type="ORF">GT747_01310</name>
    <name evidence="8" type="ORF">SAMN05444424_0989</name>
</gene>
<keyword evidence="5 6" id="KW-0472">Membrane</keyword>
<accession>A0AAQ1RVG6</accession>
<dbReference type="InterPro" id="IPR050833">
    <property type="entry name" value="Poly_Biosynth_Transport"/>
</dbReference>
<dbReference type="PANTHER" id="PTHR30250:SF21">
    <property type="entry name" value="LIPID II FLIPPASE MURJ"/>
    <property type="match status" value="1"/>
</dbReference>
<protein>
    <submittedName>
        <fullName evidence="7">Oligosaccharide flippase family protein</fullName>
    </submittedName>
    <submittedName>
        <fullName evidence="8">Stage V sporulation protein B</fullName>
    </submittedName>
</protein>
<feature type="transmembrane region" description="Helical" evidence="6">
    <location>
        <begin position="466"/>
        <end position="487"/>
    </location>
</feature>
<evidence type="ECO:0000313" key="8">
    <source>
        <dbReference type="EMBL" id="SHF87114.1"/>
    </source>
</evidence>